<organism evidence="6 7">
    <name type="scientific">Nosema bombycis (strain CQ1 / CVCC 102059)</name>
    <name type="common">Microsporidian parasite</name>
    <name type="synonym">Pebrine of silkworm</name>
    <dbReference type="NCBI Taxonomy" id="578461"/>
    <lineage>
        <taxon>Eukaryota</taxon>
        <taxon>Fungi</taxon>
        <taxon>Fungi incertae sedis</taxon>
        <taxon>Microsporidia</taxon>
        <taxon>Nosematidae</taxon>
        <taxon>Nosema</taxon>
    </lineage>
</organism>
<dbReference type="Pfam" id="PF03029">
    <property type="entry name" value="ATP_bind_1"/>
    <property type="match status" value="1"/>
</dbReference>
<evidence type="ECO:0000256" key="3">
    <source>
        <dbReference type="ARBA" id="ARBA00022801"/>
    </source>
</evidence>
<comment type="similarity">
    <text evidence="1 5">Belongs to the GPN-loop GTPase family.</text>
</comment>
<dbReference type="GO" id="GO:0005737">
    <property type="term" value="C:cytoplasm"/>
    <property type="evidence" value="ECO:0007669"/>
    <property type="project" value="UniProtKB-SubCell"/>
</dbReference>
<name>R0KST5_NOSB1</name>
<gene>
    <name evidence="6" type="primary">GPN1</name>
    <name evidence="6" type="ORF">NBO_58g0026</name>
</gene>
<dbReference type="EC" id="3.6.5.-" evidence="5"/>
<dbReference type="EMBL" id="KB908966">
    <property type="protein sequence ID" value="EOB13821.1"/>
    <property type="molecule type" value="Genomic_DNA"/>
</dbReference>
<dbReference type="AlphaFoldDB" id="R0KST5"/>
<evidence type="ECO:0000256" key="2">
    <source>
        <dbReference type="ARBA" id="ARBA00022741"/>
    </source>
</evidence>
<dbReference type="SUPFAM" id="SSF52540">
    <property type="entry name" value="P-loop containing nucleoside triphosphate hydrolases"/>
    <property type="match status" value="1"/>
</dbReference>
<comment type="subunit">
    <text evidence="5">Binds to RNA polymerase II.</text>
</comment>
<keyword evidence="3 5" id="KW-0378">Hydrolase</keyword>
<dbReference type="GO" id="GO:0005634">
    <property type="term" value="C:nucleus"/>
    <property type="evidence" value="ECO:0007669"/>
    <property type="project" value="UniProtKB-SubCell"/>
</dbReference>
<dbReference type="VEuPathDB" id="MicrosporidiaDB:NBO_58g0026"/>
<dbReference type="GO" id="GO:0005525">
    <property type="term" value="F:GTP binding"/>
    <property type="evidence" value="ECO:0007669"/>
    <property type="project" value="UniProtKB-KW"/>
</dbReference>
<dbReference type="HOGENOM" id="CLU_2050293_0_0_1"/>
<keyword evidence="2 5" id="KW-0547">Nucleotide-binding</keyword>
<dbReference type="Proteomes" id="UP000016927">
    <property type="component" value="Unassembled WGS sequence"/>
</dbReference>
<evidence type="ECO:0000313" key="6">
    <source>
        <dbReference type="EMBL" id="EOB13821.1"/>
    </source>
</evidence>
<keyword evidence="5" id="KW-0963">Cytoplasm</keyword>
<dbReference type="OrthoDB" id="243313at2759"/>
<dbReference type="PANTHER" id="PTHR21231:SF8">
    <property type="entry name" value="GPN-LOOP GTPASE 1"/>
    <property type="match status" value="1"/>
</dbReference>
<protein>
    <recommendedName>
        <fullName evidence="5">GPN-loop GTPase</fullName>
        <ecNumber evidence="5">3.6.5.-</ecNumber>
    </recommendedName>
</protein>
<comment type="function">
    <text evidence="5">Small GTPase required for proper nuclear import of RNA polymerase II (RNAPII). May act at an RNAP assembly step prior to nuclear import.</text>
</comment>
<evidence type="ECO:0000256" key="4">
    <source>
        <dbReference type="ARBA" id="ARBA00023134"/>
    </source>
</evidence>
<comment type="subcellular location">
    <subcellularLocation>
        <location evidence="5">Cytoplasm</location>
    </subcellularLocation>
    <subcellularLocation>
        <location evidence="5">Nucleus</location>
    </subcellularLocation>
</comment>
<dbReference type="PANTHER" id="PTHR21231">
    <property type="entry name" value="XPA-BINDING PROTEIN 1-RELATED"/>
    <property type="match status" value="1"/>
</dbReference>
<keyword evidence="4 5" id="KW-0342">GTP-binding</keyword>
<dbReference type="InterPro" id="IPR027417">
    <property type="entry name" value="P-loop_NTPase"/>
</dbReference>
<evidence type="ECO:0000256" key="5">
    <source>
        <dbReference type="RuleBase" id="RU365059"/>
    </source>
</evidence>
<dbReference type="InterPro" id="IPR004130">
    <property type="entry name" value="Gpn"/>
</dbReference>
<keyword evidence="7" id="KW-1185">Reference proteome</keyword>
<accession>R0KST5</accession>
<dbReference type="STRING" id="578461.R0KST5"/>
<proteinExistence type="inferred from homology"/>
<dbReference type="GO" id="GO:0003924">
    <property type="term" value="F:GTPase activity"/>
    <property type="evidence" value="ECO:0007669"/>
    <property type="project" value="TreeGrafter"/>
</dbReference>
<sequence>MIYLVDSYNSTDPSVFMSNMMYAVSLMCRYEVPLLCTFNKIDIESSTKIEDWIRDFESFNASLNENKLHTPLLRSMALHFEEFYNSVKTVSISSTTGLGKESFFEKVKEILSCEKSELSE</sequence>
<dbReference type="Gene3D" id="3.40.50.300">
    <property type="entry name" value="P-loop containing nucleotide triphosphate hydrolases"/>
    <property type="match status" value="1"/>
</dbReference>
<evidence type="ECO:0000313" key="7">
    <source>
        <dbReference type="Proteomes" id="UP000016927"/>
    </source>
</evidence>
<evidence type="ECO:0000256" key="1">
    <source>
        <dbReference type="ARBA" id="ARBA00005290"/>
    </source>
</evidence>
<reference evidence="6 7" key="1">
    <citation type="journal article" date="2013" name="BMC Genomics">
        <title>Comparative genomics of parasitic silkworm microsporidia reveal an association between genome expansion and host adaptation.</title>
        <authorList>
            <person name="Pan G."/>
            <person name="Xu J."/>
            <person name="Li T."/>
            <person name="Xia Q."/>
            <person name="Liu S.L."/>
            <person name="Zhang G."/>
            <person name="Li S."/>
            <person name="Li C."/>
            <person name="Liu H."/>
            <person name="Yang L."/>
            <person name="Liu T."/>
            <person name="Zhang X."/>
            <person name="Wu Z."/>
            <person name="Fan W."/>
            <person name="Dang X."/>
            <person name="Xiang H."/>
            <person name="Tao M."/>
            <person name="Li Y."/>
            <person name="Hu J."/>
            <person name="Li Z."/>
            <person name="Lin L."/>
            <person name="Luo J."/>
            <person name="Geng L."/>
            <person name="Wang L."/>
            <person name="Long M."/>
            <person name="Wan Y."/>
            <person name="He N."/>
            <person name="Zhang Z."/>
            <person name="Lu C."/>
            <person name="Keeling P.J."/>
            <person name="Wang J."/>
            <person name="Xiang Z."/>
            <person name="Zhou Z."/>
        </authorList>
    </citation>
    <scope>NUCLEOTIDE SEQUENCE [LARGE SCALE GENOMIC DNA]</scope>
    <source>
        <strain evidence="7">CQ1 / CVCC 102059</strain>
    </source>
</reference>